<evidence type="ECO:0000256" key="1">
    <source>
        <dbReference type="SAM" id="MobiDB-lite"/>
    </source>
</evidence>
<accession>R0JCW9</accession>
<organism evidence="2 3">
    <name type="scientific">Anas platyrhynchos</name>
    <name type="common">Mallard</name>
    <name type="synonym">Anas boschas</name>
    <dbReference type="NCBI Taxonomy" id="8839"/>
    <lineage>
        <taxon>Eukaryota</taxon>
        <taxon>Metazoa</taxon>
        <taxon>Chordata</taxon>
        <taxon>Craniata</taxon>
        <taxon>Vertebrata</taxon>
        <taxon>Euteleostomi</taxon>
        <taxon>Archelosauria</taxon>
        <taxon>Archosauria</taxon>
        <taxon>Dinosauria</taxon>
        <taxon>Saurischia</taxon>
        <taxon>Theropoda</taxon>
        <taxon>Coelurosauria</taxon>
        <taxon>Aves</taxon>
        <taxon>Neognathae</taxon>
        <taxon>Galloanserae</taxon>
        <taxon>Anseriformes</taxon>
        <taxon>Anatidae</taxon>
        <taxon>Anatinae</taxon>
        <taxon>Anas</taxon>
    </lineage>
</organism>
<feature type="region of interest" description="Disordered" evidence="1">
    <location>
        <begin position="187"/>
        <end position="209"/>
    </location>
</feature>
<feature type="region of interest" description="Disordered" evidence="1">
    <location>
        <begin position="56"/>
        <end position="89"/>
    </location>
</feature>
<sequence>MGSHRSKQPTCVVPPYTRTAEKNAPFGTIWSSVLANSIIPGHVHCCNLTEQAHKAVNQGTKQLQGHSRSREDSPSPLGPPAVPLQSTPHCSAAPQCSSIVFQMHELQTMLFFWNSKSLKTCAGNTDGAGFVSSGPREAQKPPQGLPDPVQSWADRGGLHYHHTAVFSRVCEHSPFGGLAMLGYAGSRRGGGNKKANKTQRAFKHPHLHQ</sequence>
<name>R0JCW9_ANAPL</name>
<proteinExistence type="predicted"/>
<gene>
    <name evidence="2" type="ORF">Anapl_15666</name>
</gene>
<keyword evidence="3" id="KW-1185">Reference proteome</keyword>
<dbReference type="EMBL" id="KB744567">
    <property type="protein sequence ID" value="EOA94811.1"/>
    <property type="molecule type" value="Genomic_DNA"/>
</dbReference>
<protein>
    <submittedName>
        <fullName evidence="2">Uncharacterized protein</fullName>
    </submittedName>
</protein>
<evidence type="ECO:0000313" key="3">
    <source>
        <dbReference type="Proteomes" id="UP000296049"/>
    </source>
</evidence>
<dbReference type="AlphaFoldDB" id="R0JCW9"/>
<dbReference type="Proteomes" id="UP000296049">
    <property type="component" value="Unassembled WGS sequence"/>
</dbReference>
<feature type="region of interest" description="Disordered" evidence="1">
    <location>
        <begin position="129"/>
        <end position="148"/>
    </location>
</feature>
<feature type="compositionally biased region" description="Basic residues" evidence="1">
    <location>
        <begin position="190"/>
        <end position="209"/>
    </location>
</feature>
<feature type="compositionally biased region" description="Polar residues" evidence="1">
    <location>
        <begin position="57"/>
        <end position="66"/>
    </location>
</feature>
<evidence type="ECO:0000313" key="2">
    <source>
        <dbReference type="EMBL" id="EOA94811.1"/>
    </source>
</evidence>
<reference evidence="3" key="1">
    <citation type="journal article" date="2013" name="Nat. Genet.">
        <title>The duck genome and transcriptome provide insight into an avian influenza virus reservoir species.</title>
        <authorList>
            <person name="Huang Y."/>
            <person name="Li Y."/>
            <person name="Burt D.W."/>
            <person name="Chen H."/>
            <person name="Zhang Y."/>
            <person name="Qian W."/>
            <person name="Kim H."/>
            <person name="Gan S."/>
            <person name="Zhao Y."/>
            <person name="Li J."/>
            <person name="Yi K."/>
            <person name="Feng H."/>
            <person name="Zhu P."/>
            <person name="Li B."/>
            <person name="Liu Q."/>
            <person name="Fairley S."/>
            <person name="Magor K.E."/>
            <person name="Du Z."/>
            <person name="Hu X."/>
            <person name="Goodman L."/>
            <person name="Tafer H."/>
            <person name="Vignal A."/>
            <person name="Lee T."/>
            <person name="Kim K.W."/>
            <person name="Sheng Z."/>
            <person name="An Y."/>
            <person name="Searle S."/>
            <person name="Herrero J."/>
            <person name="Groenen M.A."/>
            <person name="Crooijmans R.P."/>
            <person name="Faraut T."/>
            <person name="Cai Q."/>
            <person name="Webster R.G."/>
            <person name="Aldridge J.R."/>
            <person name="Warren W.C."/>
            <person name="Bartschat S."/>
            <person name="Kehr S."/>
            <person name="Marz M."/>
            <person name="Stadler P.F."/>
            <person name="Smith J."/>
            <person name="Kraus R.H."/>
            <person name="Zhao Y."/>
            <person name="Ren L."/>
            <person name="Fei J."/>
            <person name="Morisson M."/>
            <person name="Kaiser P."/>
            <person name="Griffin D.K."/>
            <person name="Rao M."/>
            <person name="Pitel F."/>
            <person name="Wang J."/>
            <person name="Li N."/>
        </authorList>
    </citation>
    <scope>NUCLEOTIDE SEQUENCE [LARGE SCALE GENOMIC DNA]</scope>
</reference>